<dbReference type="EMBL" id="JAYLVJ010000003">
    <property type="protein sequence ID" value="MEO1752960.1"/>
    <property type="molecule type" value="Genomic_DNA"/>
</dbReference>
<reference evidence="1 2" key="1">
    <citation type="submission" date="2024-01" db="EMBL/GenBank/DDBJ databases">
        <title>The diversity of rhizobia nodulating Mimosa spp. in eleven states of Brazil covering several biomes is determined by host plant, location, and edaphic factors.</title>
        <authorList>
            <person name="Rouws L."/>
            <person name="Barauna A."/>
            <person name="Beukes C."/>
            <person name="De Faria S.M."/>
            <person name="Gross E."/>
            <person name="Dos Reis Junior F.B."/>
            <person name="Simon M."/>
            <person name="Maluk M."/>
            <person name="Odee D.W."/>
            <person name="Kenicer G."/>
            <person name="Young J.P.W."/>
            <person name="Reis V.M."/>
            <person name="Zilli J."/>
            <person name="James E.K."/>
        </authorList>
    </citation>
    <scope>NUCLEOTIDE SEQUENCE [LARGE SCALE GENOMIC DNA]</scope>
    <source>
        <strain evidence="1 2">JHI1651</strain>
    </source>
</reference>
<dbReference type="Proteomes" id="UP001462961">
    <property type="component" value="Unassembled WGS sequence"/>
</dbReference>
<name>A0ABV0DTM1_9BURK</name>
<dbReference type="RefSeq" id="WP_146174393.1">
    <property type="nucleotide sequence ID" value="NZ_CP015959.1"/>
</dbReference>
<comment type="caution">
    <text evidence="1">The sequence shown here is derived from an EMBL/GenBank/DDBJ whole genome shotgun (WGS) entry which is preliminary data.</text>
</comment>
<keyword evidence="2" id="KW-1185">Reference proteome</keyword>
<evidence type="ECO:0000313" key="2">
    <source>
        <dbReference type="Proteomes" id="UP001462961"/>
    </source>
</evidence>
<evidence type="ECO:0000313" key="1">
    <source>
        <dbReference type="EMBL" id="MEO1752960.1"/>
    </source>
</evidence>
<evidence type="ECO:0008006" key="3">
    <source>
        <dbReference type="Google" id="ProtNLM"/>
    </source>
</evidence>
<gene>
    <name evidence="1" type="ORF">VOI32_03350</name>
</gene>
<protein>
    <recommendedName>
        <fullName evidence="3">Transposase</fullName>
    </recommendedName>
</protein>
<proteinExistence type="predicted"/>
<sequence>MREKLAFKLNDVQRSRGVSVWRRTVCNANAALLTRICILEGNLSPFAQTSPPNRSLIDLYHRRERILERYEHLFAAED</sequence>
<accession>A0ABV0DTM1</accession>
<organism evidence="1 2">
    <name type="scientific">Paraburkholderia caribensis</name>
    <dbReference type="NCBI Taxonomy" id="75105"/>
    <lineage>
        <taxon>Bacteria</taxon>
        <taxon>Pseudomonadati</taxon>
        <taxon>Pseudomonadota</taxon>
        <taxon>Betaproteobacteria</taxon>
        <taxon>Burkholderiales</taxon>
        <taxon>Burkholderiaceae</taxon>
        <taxon>Paraburkholderia</taxon>
    </lineage>
</organism>